<feature type="region of interest" description="Disordered" evidence="9">
    <location>
        <begin position="691"/>
        <end position="720"/>
    </location>
</feature>
<dbReference type="GO" id="GO:0007283">
    <property type="term" value="P:spermatogenesis"/>
    <property type="evidence" value="ECO:0007669"/>
    <property type="project" value="UniProtKB-KW"/>
</dbReference>
<dbReference type="InterPro" id="IPR000504">
    <property type="entry name" value="RRM_dom"/>
</dbReference>
<keyword evidence="5" id="KW-0810">Translation regulation</keyword>
<dbReference type="GO" id="GO:0005737">
    <property type="term" value="C:cytoplasm"/>
    <property type="evidence" value="ECO:0007669"/>
    <property type="project" value="UniProtKB-SubCell"/>
</dbReference>
<evidence type="ECO:0000256" key="2">
    <source>
        <dbReference type="ARBA" id="ARBA00022473"/>
    </source>
</evidence>
<dbReference type="GO" id="GO:0045948">
    <property type="term" value="P:positive regulation of translational initiation"/>
    <property type="evidence" value="ECO:0007669"/>
    <property type="project" value="TreeGrafter"/>
</dbReference>
<dbReference type="GO" id="GO:0030154">
    <property type="term" value="P:cell differentiation"/>
    <property type="evidence" value="ECO:0007669"/>
    <property type="project" value="UniProtKB-KW"/>
</dbReference>
<comment type="caution">
    <text evidence="11">The sequence shown here is derived from an EMBL/GenBank/DDBJ whole genome shotgun (WGS) entry which is preliminary data.</text>
</comment>
<dbReference type="InterPro" id="IPR012677">
    <property type="entry name" value="Nucleotide-bd_a/b_plait_sf"/>
</dbReference>
<dbReference type="InterPro" id="IPR035979">
    <property type="entry name" value="RBD_domain_sf"/>
</dbReference>
<keyword evidence="12" id="KW-1185">Reference proteome</keyword>
<keyword evidence="3" id="KW-0963">Cytoplasm</keyword>
<feature type="domain" description="RRM" evidence="10">
    <location>
        <begin position="45"/>
        <end position="124"/>
    </location>
</feature>
<dbReference type="Proteomes" id="UP000230066">
    <property type="component" value="Unassembled WGS sequence"/>
</dbReference>
<dbReference type="InterPro" id="IPR034988">
    <property type="entry name" value="DAZ_BOULE_RRM"/>
</dbReference>
<comment type="subcellular location">
    <subcellularLocation>
        <location evidence="1">Cytoplasm</location>
    </subcellularLocation>
</comment>
<dbReference type="SUPFAM" id="SSF54928">
    <property type="entry name" value="RNA-binding domain, RBD"/>
    <property type="match status" value="1"/>
</dbReference>
<name>A0A4E0R7V1_FASHE</name>
<dbReference type="GO" id="GO:0051321">
    <property type="term" value="P:meiotic cell cycle"/>
    <property type="evidence" value="ECO:0007669"/>
    <property type="project" value="UniProtKB-ARBA"/>
</dbReference>
<evidence type="ECO:0000313" key="12">
    <source>
        <dbReference type="Proteomes" id="UP000230066"/>
    </source>
</evidence>
<evidence type="ECO:0000256" key="4">
    <source>
        <dbReference type="ARBA" id="ARBA00022782"/>
    </source>
</evidence>
<gene>
    <name evidence="11" type="ORF">D915_007531</name>
</gene>
<accession>A0A4E0R7V1</accession>
<dbReference type="Gene3D" id="3.30.70.330">
    <property type="match status" value="1"/>
</dbReference>
<evidence type="ECO:0000256" key="6">
    <source>
        <dbReference type="ARBA" id="ARBA00022871"/>
    </source>
</evidence>
<reference evidence="11" key="1">
    <citation type="submission" date="2019-03" db="EMBL/GenBank/DDBJ databases">
        <title>Improved annotation for the trematode Fasciola hepatica.</title>
        <authorList>
            <person name="Choi Y.-J."/>
            <person name="Martin J."/>
            <person name="Mitreva M."/>
        </authorList>
    </citation>
    <scope>NUCLEOTIDE SEQUENCE [LARGE SCALE GENOMIC DNA]</scope>
</reference>
<evidence type="ECO:0000259" key="10">
    <source>
        <dbReference type="PROSITE" id="PS50102"/>
    </source>
</evidence>
<evidence type="ECO:0000256" key="3">
    <source>
        <dbReference type="ARBA" id="ARBA00022490"/>
    </source>
</evidence>
<evidence type="ECO:0000256" key="8">
    <source>
        <dbReference type="PROSITE-ProRule" id="PRU00176"/>
    </source>
</evidence>
<organism evidence="11 12">
    <name type="scientific">Fasciola hepatica</name>
    <name type="common">Liver fluke</name>
    <dbReference type="NCBI Taxonomy" id="6192"/>
    <lineage>
        <taxon>Eukaryota</taxon>
        <taxon>Metazoa</taxon>
        <taxon>Spiralia</taxon>
        <taxon>Lophotrochozoa</taxon>
        <taxon>Platyhelminthes</taxon>
        <taxon>Trematoda</taxon>
        <taxon>Digenea</taxon>
        <taxon>Plagiorchiida</taxon>
        <taxon>Echinostomata</taxon>
        <taxon>Echinostomatoidea</taxon>
        <taxon>Fasciolidae</taxon>
        <taxon>Fasciola</taxon>
    </lineage>
</organism>
<dbReference type="PROSITE" id="PS50102">
    <property type="entry name" value="RRM"/>
    <property type="match status" value="1"/>
</dbReference>
<keyword evidence="7 8" id="KW-0694">RNA-binding</keyword>
<proteinExistence type="predicted"/>
<evidence type="ECO:0000256" key="7">
    <source>
        <dbReference type="ARBA" id="ARBA00022884"/>
    </source>
</evidence>
<protein>
    <submittedName>
        <fullName evidence="11">Protein boule</fullName>
    </submittedName>
</protein>
<keyword evidence="6" id="KW-0744">Spermatogenesis</keyword>
<evidence type="ECO:0000256" key="1">
    <source>
        <dbReference type="ARBA" id="ARBA00004496"/>
    </source>
</evidence>
<dbReference type="GO" id="GO:0003730">
    <property type="term" value="F:mRNA 3'-UTR binding"/>
    <property type="evidence" value="ECO:0007669"/>
    <property type="project" value="TreeGrafter"/>
</dbReference>
<dbReference type="FunFam" id="3.30.70.330:FF:000167">
    <property type="entry name" value="protein boule-like isoform X1"/>
    <property type="match status" value="1"/>
</dbReference>
<dbReference type="EMBL" id="JXXN02003251">
    <property type="protein sequence ID" value="THD21791.1"/>
    <property type="molecule type" value="Genomic_DNA"/>
</dbReference>
<dbReference type="AlphaFoldDB" id="A0A4E0R7V1"/>
<dbReference type="Pfam" id="PF00076">
    <property type="entry name" value="RRM_1"/>
    <property type="match status" value="1"/>
</dbReference>
<dbReference type="CDD" id="cd12412">
    <property type="entry name" value="RRM_DAZL_BOULE"/>
    <property type="match status" value="1"/>
</dbReference>
<dbReference type="GO" id="GO:0070935">
    <property type="term" value="P:3'-UTR-mediated mRNA stabilization"/>
    <property type="evidence" value="ECO:0007669"/>
    <property type="project" value="TreeGrafter"/>
</dbReference>
<sequence length="742" mass="76554">MAGLQLQTSEHAGRFISETALVPTACHSLTGGSSNPPKFGTLIPNRIFVGGIPSNTTEQELKSFFSNFGQVKDVKIISDRLGVSKGSYGFVTFESQEMAEKIIKNESETLIFKDRKLNIGHAIRKQQLFPRPDLPTALFFAGGAMPYGFQNGMAVFSLPGQEYPVLTQAATPYATMMLPQPGGGTALYLPSSLQSAMPAAGSPYAQLSQQQVTAALQQHQYHQPGGSTVTGQMTPVTVSTNNVGTHSSSTAAVMAAAAAMAAAVQWPQQTTQTTVPQSSQQLSNVTTQSVPQPTGVTQAVVQNTSITPQQAAAMAAAVAAQHQAAWRWSPTVQQSQSQTLSTTSSHVPTSSCATTSSAILGSTTSTPALHNQNLQPAQQVSESSLSFMQPAVAALPTTIRLAQQPLLTASTAALFAAAFQPPGTSLFGTGPTGVLDMTAATALAALASMNQASVGSPTAAIGPATYLYSPIAGTGHELMFFQHTSSPFAANSTSDYSTDHSTHSSGLLESVEPLSFPCDATPLGRHSQQLGGQITGTLGSHLDAACLSPYAAFAPLLDFQQHAHGSGQHSTILQSNSIQQIRQTHHQPSLLTAQQAASAQQFVPIAHGSASLVAQTQQQPKMYSQSALSSLAHTGPPAVNTCALPSSLYGTASVKVTALTELGSTNELPVTASIPQSSLIQPSISVSGSSATTANGLSGSAPSASQLQQPNTANLNPGTTQGSTVVSALAVDSVGVVTGGHR</sequence>
<dbReference type="PANTHER" id="PTHR11176">
    <property type="entry name" value="BOULE-RELATED"/>
    <property type="match status" value="1"/>
</dbReference>
<dbReference type="SMART" id="SM00360">
    <property type="entry name" value="RRM"/>
    <property type="match status" value="1"/>
</dbReference>
<dbReference type="PANTHER" id="PTHR11176:SF57">
    <property type="entry name" value="PROTEIN BOULE"/>
    <property type="match status" value="1"/>
</dbReference>
<keyword evidence="2" id="KW-0217">Developmental protein</keyword>
<evidence type="ECO:0000256" key="5">
    <source>
        <dbReference type="ARBA" id="ARBA00022845"/>
    </source>
</evidence>
<dbReference type="GO" id="GO:0008494">
    <property type="term" value="F:translation activator activity"/>
    <property type="evidence" value="ECO:0007669"/>
    <property type="project" value="TreeGrafter"/>
</dbReference>
<evidence type="ECO:0000256" key="9">
    <source>
        <dbReference type="SAM" id="MobiDB-lite"/>
    </source>
</evidence>
<evidence type="ECO:0000313" key="11">
    <source>
        <dbReference type="EMBL" id="THD21791.1"/>
    </source>
</evidence>
<keyword evidence="4" id="KW-0221">Differentiation</keyword>